<evidence type="ECO:0000259" key="1">
    <source>
        <dbReference type="Pfam" id="PF14594"/>
    </source>
</evidence>
<accession>A0A1Y4MMC5</accession>
<dbReference type="Proteomes" id="UP000196386">
    <property type="component" value="Unassembled WGS sequence"/>
</dbReference>
<dbReference type="Pfam" id="PF14594">
    <property type="entry name" value="Sipho_Gp37"/>
    <property type="match status" value="1"/>
</dbReference>
<dbReference type="InterPro" id="IPR029432">
    <property type="entry name" value="Gp28/Gp37-like_dom"/>
</dbReference>
<name>A0A1Y4MMC5_9FIRM</name>
<dbReference type="RefSeq" id="WP_087300704.1">
    <property type="nucleotide sequence ID" value="NZ_NFKP01000007.1"/>
</dbReference>
<sequence>MELVVLDSSLKMLSVLDTFESLIWTERYSAYGDFEVYTSINDSVLNTLKDDYYLWLKESNQTMIIEDRKIESDAENGNHFTVTGRSLESILERRIIWKQTILSGNFQNGIKKLLDENIINPSDNSRKVSELVFEASTDPLITGLTVEAQFTGDNLYDAIKKLCDSKNIGFRIKLSNDNKFVFKLYSGADRSYDQFANPYIVFSPKFDNIISTNYLESKKTLKTVTLVAGEGEGVDRKTTTVACSSGAGKGLSRRELYTDARDVSSTVDDRTLTDTEYNAQLSQRGLENLAENILTKSFEGKVETTRMYKYGEDFSLGDIVQIVNEYGIEGKARVTEFIRSQSKEGLDSYPTFITVE</sequence>
<dbReference type="AlphaFoldDB" id="A0A1Y4MMC5"/>
<organism evidence="2 3">
    <name type="scientific">Anaerotruncus colihominis</name>
    <dbReference type="NCBI Taxonomy" id="169435"/>
    <lineage>
        <taxon>Bacteria</taxon>
        <taxon>Bacillati</taxon>
        <taxon>Bacillota</taxon>
        <taxon>Clostridia</taxon>
        <taxon>Eubacteriales</taxon>
        <taxon>Oscillospiraceae</taxon>
        <taxon>Anaerotruncus</taxon>
    </lineage>
</organism>
<proteinExistence type="predicted"/>
<evidence type="ECO:0000313" key="2">
    <source>
        <dbReference type="EMBL" id="OUP69877.1"/>
    </source>
</evidence>
<reference evidence="3" key="1">
    <citation type="submission" date="2017-04" db="EMBL/GenBank/DDBJ databases">
        <title>Function of individual gut microbiota members based on whole genome sequencing of pure cultures obtained from chicken caecum.</title>
        <authorList>
            <person name="Medvecky M."/>
            <person name="Cejkova D."/>
            <person name="Polansky O."/>
            <person name="Karasova D."/>
            <person name="Kubasova T."/>
            <person name="Cizek A."/>
            <person name="Rychlik I."/>
        </authorList>
    </citation>
    <scope>NUCLEOTIDE SEQUENCE [LARGE SCALE GENOMIC DNA]</scope>
    <source>
        <strain evidence="3">An175</strain>
    </source>
</reference>
<feature type="domain" description="Gp28/Gp37-like" evidence="1">
    <location>
        <begin position="4"/>
        <end position="346"/>
    </location>
</feature>
<gene>
    <name evidence="2" type="ORF">B5F11_07800</name>
</gene>
<dbReference type="EMBL" id="NFKP01000007">
    <property type="protein sequence ID" value="OUP69877.1"/>
    <property type="molecule type" value="Genomic_DNA"/>
</dbReference>
<protein>
    <recommendedName>
        <fullName evidence="1">Gp28/Gp37-like domain-containing protein</fullName>
    </recommendedName>
</protein>
<evidence type="ECO:0000313" key="3">
    <source>
        <dbReference type="Proteomes" id="UP000196386"/>
    </source>
</evidence>
<comment type="caution">
    <text evidence="2">The sequence shown here is derived from an EMBL/GenBank/DDBJ whole genome shotgun (WGS) entry which is preliminary data.</text>
</comment>